<dbReference type="SUPFAM" id="SSF102588">
    <property type="entry name" value="LmbE-like"/>
    <property type="match status" value="1"/>
</dbReference>
<dbReference type="PANTHER" id="PTHR12993">
    <property type="entry name" value="N-ACETYLGLUCOSAMINYL-PHOSPHATIDYLINOSITOL DE-N-ACETYLASE-RELATED"/>
    <property type="match status" value="1"/>
</dbReference>
<dbReference type="InterPro" id="IPR029062">
    <property type="entry name" value="Class_I_gatase-like"/>
</dbReference>
<name>A0ABV8QRF1_9BACT</name>
<dbReference type="EMBL" id="JBHSCZ010000001">
    <property type="protein sequence ID" value="MFC4261958.1"/>
    <property type="molecule type" value="Genomic_DNA"/>
</dbReference>
<protein>
    <submittedName>
        <fullName evidence="2">PIG-L family deacetylase</fullName>
    </submittedName>
</protein>
<feature type="signal peptide" evidence="1">
    <location>
        <begin position="1"/>
        <end position="19"/>
    </location>
</feature>
<proteinExistence type="predicted"/>
<evidence type="ECO:0000313" key="3">
    <source>
        <dbReference type="Proteomes" id="UP001595907"/>
    </source>
</evidence>
<dbReference type="Pfam" id="PF02585">
    <property type="entry name" value="PIG-L"/>
    <property type="match status" value="1"/>
</dbReference>
<feature type="chain" id="PRO_5047381649" evidence="1">
    <location>
        <begin position="20"/>
        <end position="823"/>
    </location>
</feature>
<reference evidence="3" key="1">
    <citation type="journal article" date="2019" name="Int. J. Syst. Evol. Microbiol.">
        <title>The Global Catalogue of Microorganisms (GCM) 10K type strain sequencing project: providing services to taxonomists for standard genome sequencing and annotation.</title>
        <authorList>
            <consortium name="The Broad Institute Genomics Platform"/>
            <consortium name="The Broad Institute Genome Sequencing Center for Infectious Disease"/>
            <person name="Wu L."/>
            <person name="Ma J."/>
        </authorList>
    </citation>
    <scope>NUCLEOTIDE SEQUENCE [LARGE SCALE GENOMIC DNA]</scope>
    <source>
        <strain evidence="3">CECT 8289</strain>
    </source>
</reference>
<dbReference type="InterPro" id="IPR024078">
    <property type="entry name" value="LmbE-like_dom_sf"/>
</dbReference>
<dbReference type="InterPro" id="IPR003737">
    <property type="entry name" value="GlcNAc_PI_deacetylase-related"/>
</dbReference>
<gene>
    <name evidence="2" type="ORF">ACFOWM_03645</name>
</gene>
<comment type="caution">
    <text evidence="2">The sequence shown here is derived from an EMBL/GenBank/DDBJ whole genome shotgun (WGS) entry which is preliminary data.</text>
</comment>
<accession>A0ABV8QRF1</accession>
<evidence type="ECO:0000313" key="2">
    <source>
        <dbReference type="EMBL" id="MFC4261958.1"/>
    </source>
</evidence>
<keyword evidence="3" id="KW-1185">Reference proteome</keyword>
<evidence type="ECO:0000256" key="1">
    <source>
        <dbReference type="SAM" id="SignalP"/>
    </source>
</evidence>
<organism evidence="2 3">
    <name type="scientific">Ferruginibacter yonginensis</name>
    <dbReference type="NCBI Taxonomy" id="1310416"/>
    <lineage>
        <taxon>Bacteria</taxon>
        <taxon>Pseudomonadati</taxon>
        <taxon>Bacteroidota</taxon>
        <taxon>Chitinophagia</taxon>
        <taxon>Chitinophagales</taxon>
        <taxon>Chitinophagaceae</taxon>
        <taxon>Ferruginibacter</taxon>
    </lineage>
</organism>
<sequence length="823" mass="92128">MKVIFSCLLFIFFGTSINAQTSSKNTAADIYQQIKKLEVFGSVLYVAAHPDDENTRLLGYLANEKKVRTGYLSLTRGDGGQNLIGDEQGIDLGLIRTQELLSARSIDGAEQFFTRAYDFGFCKNPEEAMKIWEHDKVLADVVWVIRKFRPDVIITRFPTTGEGGHGHHTASAILAGEAFDAAANPAMFPEQLKYVQVWQAKRLLWNTFNFGNTNTTKEDQFKIDCGLYNPIIGKSYGEMAAESRSRHKSQGFGVPAQRGKAIEYFTTIKGDKPVYDLMDGIDVSPFNKPEASDYFAMVSNILQSYKIENPSASVKSLIDLYNKAATLAFVTPQRKMLIQQIIKNCAGIYAEVTAVNQLNTIGDSMKLRFNFINRSVTNVNNITISCMGSTVNFKEVVSNENNEIIKTVFVPADTKVTQPYFLVSPKKLGSYVADLTEVGSPEIFTTTASFSIKIDDNTFEFTQPVSYKYTDPVKGELYEPVQLVAPAFINVSPQLMIFSNNKKSEQKPLKFEVQSNIALNEKVQFLARFNNEQKLLFDSVLTLKKNEQRTFIYTINGNELPNNSTTTIGGEMVAASFYEHQYGSLHKISYDHIPDIFYNYQDKVKVLKMDLKTEGTKAGYIVGAGDKVPQALEQMGYTVTILTEKDINPNNLKQFDVVITGVRAYNIHTWLSNVYPVLMDYVKTGGVLLTQYNTNNSIGPVKANISPFPFTISRNRITDETAAVNFLIPDHPALNFPNKIVASDFDGWIQERSIYNAENVDPAYKKIISMKDPGEQNQDGSLIIADYGKGRFVYTGLVFFRELPAGVPGAYRLFANLIANKKK</sequence>
<dbReference type="Gene3D" id="3.40.50.10320">
    <property type="entry name" value="LmbE-like"/>
    <property type="match status" value="1"/>
</dbReference>
<dbReference type="SUPFAM" id="SSF52317">
    <property type="entry name" value="Class I glutamine amidotransferase-like"/>
    <property type="match status" value="1"/>
</dbReference>
<dbReference type="PANTHER" id="PTHR12993:SF11">
    <property type="entry name" value="N-ACETYLGLUCOSAMINYL-PHOSPHATIDYLINOSITOL DE-N-ACETYLASE"/>
    <property type="match status" value="1"/>
</dbReference>
<dbReference type="Proteomes" id="UP001595907">
    <property type="component" value="Unassembled WGS sequence"/>
</dbReference>
<keyword evidence="1" id="KW-0732">Signal</keyword>